<dbReference type="OrthoDB" id="9794208at2"/>
<dbReference type="EMBL" id="SLUL01000008">
    <property type="protein sequence ID" value="TCL48805.1"/>
    <property type="molecule type" value="Genomic_DNA"/>
</dbReference>
<dbReference type="PANTHER" id="PTHR12049:SF7">
    <property type="entry name" value="PROTEIN ARGININE METHYLTRANSFERASE NDUFAF7, MITOCHONDRIAL"/>
    <property type="match status" value="1"/>
</dbReference>
<dbReference type="Pfam" id="PF02636">
    <property type="entry name" value="Methyltransf_28"/>
    <property type="match status" value="1"/>
</dbReference>
<comment type="caution">
    <text evidence="3">The sequence shown here is derived from an EMBL/GenBank/DDBJ whole genome shotgun (WGS) entry which is preliminary data.</text>
</comment>
<sequence length="367" mass="43235">MVEYIRKKIESSLYKRISYAQYMQLALYDEQYGYYMRNEEKIGRAGDFITTSNVSNVVAQLFAKIFVQLIEAEKIPPFICEIGGGTGRFARAVLEEWKRLSPETFASGTYFLIEVSPYHRQKQQEMLQMFAENVQLLERIDQLPSRFSGIVFSNELFDAFPVHVIEKENEQLYECFITFEQNGLTEQKIPLENKEIIGYLRERNISLNNGQRFEVPLAMKQFIFDLDQHLEKAVIFTVDYGYTDEEWKEPARKRGSLRGYYKHRLIDDLLFRPGEMDLTTHIQWDALRYYGEKVGWTYVDLWRQDQFLLKAGILHYFIEHHDPNPFSEQSRHNRAIRSLIMDGGIGASFQVMLQQKNVQIDSGDIFK</sequence>
<dbReference type="GO" id="GO:0035243">
    <property type="term" value="F:protein-arginine omega-N symmetric methyltransferase activity"/>
    <property type="evidence" value="ECO:0007669"/>
    <property type="project" value="TreeGrafter"/>
</dbReference>
<dbReference type="Proteomes" id="UP000295658">
    <property type="component" value="Unassembled WGS sequence"/>
</dbReference>
<evidence type="ECO:0000313" key="4">
    <source>
        <dbReference type="Proteomes" id="UP000295658"/>
    </source>
</evidence>
<dbReference type="Gene3D" id="3.40.50.12710">
    <property type="match status" value="1"/>
</dbReference>
<evidence type="ECO:0000256" key="1">
    <source>
        <dbReference type="ARBA" id="ARBA00022603"/>
    </source>
</evidence>
<name>A0A4R1QGV4_9BACL</name>
<evidence type="ECO:0000256" key="2">
    <source>
        <dbReference type="ARBA" id="ARBA00022679"/>
    </source>
</evidence>
<dbReference type="AlphaFoldDB" id="A0A4R1QGV4"/>
<dbReference type="InterPro" id="IPR003788">
    <property type="entry name" value="NDUFAF7"/>
</dbReference>
<dbReference type="InterPro" id="IPR029063">
    <property type="entry name" value="SAM-dependent_MTases_sf"/>
</dbReference>
<evidence type="ECO:0000313" key="3">
    <source>
        <dbReference type="EMBL" id="TCL48805.1"/>
    </source>
</evidence>
<accession>A0A4R1QGV4</accession>
<keyword evidence="1 3" id="KW-0489">Methyltransferase</keyword>
<keyword evidence="4" id="KW-1185">Reference proteome</keyword>
<dbReference type="InterPro" id="IPR038375">
    <property type="entry name" value="NDUFAF7_sf"/>
</dbReference>
<dbReference type="GO" id="GO:0032259">
    <property type="term" value="P:methylation"/>
    <property type="evidence" value="ECO:0007669"/>
    <property type="project" value="UniProtKB-KW"/>
</dbReference>
<dbReference type="PANTHER" id="PTHR12049">
    <property type="entry name" value="PROTEIN ARGININE METHYLTRANSFERASE NDUFAF7, MITOCHONDRIAL"/>
    <property type="match status" value="1"/>
</dbReference>
<organism evidence="3 4">
    <name type="scientific">Thermolongibacillus altinsuensis</name>
    <dbReference type="NCBI Taxonomy" id="575256"/>
    <lineage>
        <taxon>Bacteria</taxon>
        <taxon>Bacillati</taxon>
        <taxon>Bacillota</taxon>
        <taxon>Bacilli</taxon>
        <taxon>Bacillales</taxon>
        <taxon>Anoxybacillaceae</taxon>
        <taxon>Thermolongibacillus</taxon>
    </lineage>
</organism>
<dbReference type="SUPFAM" id="SSF53335">
    <property type="entry name" value="S-adenosyl-L-methionine-dependent methyltransferases"/>
    <property type="match status" value="1"/>
</dbReference>
<keyword evidence="2 3" id="KW-0808">Transferase</keyword>
<gene>
    <name evidence="3" type="ORF">EDD69_10862</name>
</gene>
<reference evidence="3 4" key="1">
    <citation type="submission" date="2019-03" db="EMBL/GenBank/DDBJ databases">
        <title>Genomic Encyclopedia of Type Strains, Phase IV (KMG-IV): sequencing the most valuable type-strain genomes for metagenomic binning, comparative biology and taxonomic classification.</title>
        <authorList>
            <person name="Goeker M."/>
        </authorList>
    </citation>
    <scope>NUCLEOTIDE SEQUENCE [LARGE SCALE GENOMIC DNA]</scope>
    <source>
        <strain evidence="3 4">DSM 24979</strain>
    </source>
</reference>
<proteinExistence type="predicted"/>
<dbReference type="RefSeq" id="WP_132948605.1">
    <property type="nucleotide sequence ID" value="NZ_SLUL01000008.1"/>
</dbReference>
<protein>
    <submittedName>
        <fullName evidence="3">SAM-dependent MidA family methyltransferase</fullName>
    </submittedName>
</protein>